<dbReference type="SMART" id="SM00368">
    <property type="entry name" value="LRR_RI"/>
    <property type="match status" value="8"/>
</dbReference>
<dbReference type="InterPro" id="IPR032675">
    <property type="entry name" value="LRR_dom_sf"/>
</dbReference>
<dbReference type="AlphaFoldDB" id="A0A836BXN5"/>
<dbReference type="InterPro" id="IPR001611">
    <property type="entry name" value="Leu-rich_rpt"/>
</dbReference>
<dbReference type="SUPFAM" id="SSF52047">
    <property type="entry name" value="RNI-like"/>
    <property type="match status" value="1"/>
</dbReference>
<accession>A0A836BXN5</accession>
<protein>
    <recommendedName>
        <fullName evidence="5">WPP domain-containing protein</fullName>
    </recommendedName>
</protein>
<evidence type="ECO:0000256" key="1">
    <source>
        <dbReference type="ARBA" id="ARBA00004430"/>
    </source>
</evidence>
<organism evidence="3 4">
    <name type="scientific">Edaphochlamys debaryana</name>
    <dbReference type="NCBI Taxonomy" id="47281"/>
    <lineage>
        <taxon>Eukaryota</taxon>
        <taxon>Viridiplantae</taxon>
        <taxon>Chlorophyta</taxon>
        <taxon>core chlorophytes</taxon>
        <taxon>Chlorophyceae</taxon>
        <taxon>CS clade</taxon>
        <taxon>Chlamydomonadales</taxon>
        <taxon>Chlamydomonadales incertae sedis</taxon>
        <taxon>Edaphochlamys</taxon>
    </lineage>
</organism>
<feature type="region of interest" description="Disordered" evidence="2">
    <location>
        <begin position="489"/>
        <end position="516"/>
    </location>
</feature>
<dbReference type="EMBL" id="JAEHOE010000042">
    <property type="protein sequence ID" value="KAG2492745.1"/>
    <property type="molecule type" value="Genomic_DNA"/>
</dbReference>
<dbReference type="InterPro" id="IPR038214">
    <property type="entry name" value="WPP_sf"/>
</dbReference>
<name>A0A836BXN5_9CHLO</name>
<evidence type="ECO:0000313" key="3">
    <source>
        <dbReference type="EMBL" id="KAG2492745.1"/>
    </source>
</evidence>
<dbReference type="Gene3D" id="1.10.246.200">
    <property type="entry name" value="WPP domain"/>
    <property type="match status" value="1"/>
</dbReference>
<feature type="compositionally biased region" description="Acidic residues" evidence="2">
    <location>
        <begin position="495"/>
        <end position="513"/>
    </location>
</feature>
<evidence type="ECO:0000313" key="4">
    <source>
        <dbReference type="Proteomes" id="UP000612055"/>
    </source>
</evidence>
<comment type="subcellular location">
    <subcellularLocation>
        <location evidence="1">Cytoplasm</location>
        <location evidence="1">Cytoskeleton</location>
        <location evidence="1">Cilium axoneme</location>
    </subcellularLocation>
</comment>
<dbReference type="Gene3D" id="3.80.10.10">
    <property type="entry name" value="Ribonuclease Inhibitor"/>
    <property type="match status" value="1"/>
</dbReference>
<evidence type="ECO:0000256" key="2">
    <source>
        <dbReference type="SAM" id="MobiDB-lite"/>
    </source>
</evidence>
<dbReference type="OrthoDB" id="120976at2759"/>
<dbReference type="PANTHER" id="PTHR46761">
    <property type="entry name" value="RAN GTPASE-ACTIVATING PROTEIN 1"/>
    <property type="match status" value="1"/>
</dbReference>
<comment type="caution">
    <text evidence="3">The sequence shown here is derived from an EMBL/GenBank/DDBJ whole genome shotgun (WGS) entry which is preliminary data.</text>
</comment>
<dbReference type="Proteomes" id="UP000612055">
    <property type="component" value="Unassembled WGS sequence"/>
</dbReference>
<dbReference type="GO" id="GO:0005096">
    <property type="term" value="F:GTPase activator activity"/>
    <property type="evidence" value="ECO:0007669"/>
    <property type="project" value="InterPro"/>
</dbReference>
<gene>
    <name evidence="3" type="ORF">HYH03_008911</name>
</gene>
<dbReference type="Pfam" id="PF13516">
    <property type="entry name" value="LRR_6"/>
    <property type="match status" value="2"/>
</dbReference>
<keyword evidence="4" id="KW-1185">Reference proteome</keyword>
<dbReference type="PANTHER" id="PTHR46761:SF2">
    <property type="entry name" value="RAN GTPASE-ACTIVATING PROTEIN 1"/>
    <property type="match status" value="1"/>
</dbReference>
<reference evidence="3" key="1">
    <citation type="journal article" date="2020" name="bioRxiv">
        <title>Comparative genomics of Chlamydomonas.</title>
        <authorList>
            <person name="Craig R.J."/>
            <person name="Hasan A.R."/>
            <person name="Ness R.W."/>
            <person name="Keightley P.D."/>
        </authorList>
    </citation>
    <scope>NUCLEOTIDE SEQUENCE</scope>
    <source>
        <strain evidence="3">CCAP 11/70</strain>
    </source>
</reference>
<dbReference type="GO" id="GO:0005930">
    <property type="term" value="C:axoneme"/>
    <property type="evidence" value="ECO:0007669"/>
    <property type="project" value="UniProtKB-SubCell"/>
</dbReference>
<evidence type="ECO:0008006" key="5">
    <source>
        <dbReference type="Google" id="ProtNLM"/>
    </source>
</evidence>
<dbReference type="InterPro" id="IPR045203">
    <property type="entry name" value="RanGAP1/2"/>
</dbReference>
<proteinExistence type="predicted"/>
<sequence length="525" mass="54058">MWSLTAAQREDVVQRLVASICALAHARGQEITAEVAEAVASGVEKKAYTAAEVAARTTTGSRPLAETTSNYARKLGELAIQAVKDGCQLEGAPVVGASGKVEHIDLHGSRDFLTAESTEALLAPMLAPESSVTKIRFSTKSFGRDAAAVAARAIGCVASILREADISDVIAGRPEDEALDALRVLSSALAGAPGLTVLNLSDNALGEKGVRACEAVLAGQAPIESLSLQNVGLSVHACRATAELLAGDKAGSLKRLQLFNNMSGDEGAAHIASLLARAPKLEDLRFASSRVGPAGGIALAKSLSAGHCLVKLDLSDNPLTSEVAAELAKALAHQPRLSILNLNDTSLGPDGVVTLCQGLLTSYGATDNKPAHQLTELGLALNEVDPAAAKAVAALVAAHAGTLRSLNLRENELADRGAVTIARALAAVKAPVTVDLVGNQIKRVGVVAVAKAVAPKASLELLALDENFISEEGMDELRSVMAAAGKAAALGPLDENMEEDDEEDDEDEDDGEDYGLGAALQRLGV</sequence>